<dbReference type="PANTHER" id="PTHR36439">
    <property type="entry name" value="BLL4334 PROTEIN"/>
    <property type="match status" value="1"/>
</dbReference>
<protein>
    <submittedName>
        <fullName evidence="1">Uncharacterized protein (DUF1697 family)</fullName>
    </submittedName>
</protein>
<dbReference type="Proteomes" id="UP000239203">
    <property type="component" value="Unassembled WGS sequence"/>
</dbReference>
<dbReference type="Gene3D" id="3.30.70.1280">
    <property type="entry name" value="SP0830-like domains"/>
    <property type="match status" value="1"/>
</dbReference>
<dbReference type="Pfam" id="PF08002">
    <property type="entry name" value="DUF1697"/>
    <property type="match status" value="1"/>
</dbReference>
<dbReference type="PIRSF" id="PIRSF008502">
    <property type="entry name" value="UCP008502"/>
    <property type="match status" value="1"/>
</dbReference>
<evidence type="ECO:0000313" key="1">
    <source>
        <dbReference type="EMBL" id="PPK68149.1"/>
    </source>
</evidence>
<comment type="caution">
    <text evidence="1">The sequence shown here is derived from an EMBL/GenBank/DDBJ whole genome shotgun (WGS) entry which is preliminary data.</text>
</comment>
<proteinExistence type="predicted"/>
<evidence type="ECO:0000313" key="2">
    <source>
        <dbReference type="Proteomes" id="UP000239203"/>
    </source>
</evidence>
<reference evidence="1 2" key="1">
    <citation type="submission" date="2018-02" db="EMBL/GenBank/DDBJ databases">
        <title>Genomic Encyclopedia of Archaeal and Bacterial Type Strains, Phase II (KMG-II): from individual species to whole genera.</title>
        <authorList>
            <person name="Goeker M."/>
        </authorList>
    </citation>
    <scope>NUCLEOTIDE SEQUENCE [LARGE SCALE GENOMIC DNA]</scope>
    <source>
        <strain evidence="1 2">YU 961-1</strain>
    </source>
</reference>
<dbReference type="OrthoDB" id="9806494at2"/>
<dbReference type="PANTHER" id="PTHR36439:SF1">
    <property type="entry name" value="DUF1697 DOMAIN-CONTAINING PROTEIN"/>
    <property type="match status" value="1"/>
</dbReference>
<dbReference type="InterPro" id="IPR012545">
    <property type="entry name" value="DUF1697"/>
</dbReference>
<dbReference type="EMBL" id="PTIX01000006">
    <property type="protein sequence ID" value="PPK68149.1"/>
    <property type="molecule type" value="Genomic_DNA"/>
</dbReference>
<gene>
    <name evidence="1" type="ORF">CLV40_106386</name>
</gene>
<dbReference type="RefSeq" id="WP_104479400.1">
    <property type="nucleotide sequence ID" value="NZ_CP154825.1"/>
</dbReference>
<dbReference type="SUPFAM" id="SSF160379">
    <property type="entry name" value="SP0830-like"/>
    <property type="match status" value="1"/>
</dbReference>
<sequence length="179" mass="19567">MITYAALLRAVNVGGRSKLPMADLRDMLVEMEYEDVRTLLQSGNAVFTTDESAKEVRERMETELSIRFGLDTRCVIRTGAELDGVLAGHPFRDIADNGSKMVAAFLSEMPPPEVVAAHDPAALDPGRIRVGDGVIYQWCPDGVSEAPNLTQFVERKWGVALTGRNWNTTTKLAAMVNGS</sequence>
<name>A0A2S6GSH7_9PSEU</name>
<dbReference type="AlphaFoldDB" id="A0A2S6GSH7"/>
<organism evidence="1 2">
    <name type="scientific">Actinokineospora auranticolor</name>
    <dbReference type="NCBI Taxonomy" id="155976"/>
    <lineage>
        <taxon>Bacteria</taxon>
        <taxon>Bacillati</taxon>
        <taxon>Actinomycetota</taxon>
        <taxon>Actinomycetes</taxon>
        <taxon>Pseudonocardiales</taxon>
        <taxon>Pseudonocardiaceae</taxon>
        <taxon>Actinokineospora</taxon>
    </lineage>
</organism>
<keyword evidence="2" id="KW-1185">Reference proteome</keyword>
<accession>A0A2S6GSH7</accession>